<dbReference type="PANTHER" id="PTHR43428:SF1">
    <property type="entry name" value="ARSENATE REDUCTASE"/>
    <property type="match status" value="1"/>
</dbReference>
<protein>
    <submittedName>
        <fullName evidence="3">Low molecular weight phosphatase family protein</fullName>
    </submittedName>
</protein>
<evidence type="ECO:0000259" key="2">
    <source>
        <dbReference type="SMART" id="SM00226"/>
    </source>
</evidence>
<reference evidence="3 4" key="1">
    <citation type="submission" date="2024-09" db="EMBL/GenBank/DDBJ databases">
        <authorList>
            <person name="Sun Q."/>
            <person name="Mori K."/>
        </authorList>
    </citation>
    <scope>NUCLEOTIDE SEQUENCE [LARGE SCALE GENOMIC DNA]</scope>
    <source>
        <strain evidence="3 4">CCM 7659</strain>
    </source>
</reference>
<accession>A0ABV5JTE3</accession>
<dbReference type="Proteomes" id="UP001589700">
    <property type="component" value="Unassembled WGS sequence"/>
</dbReference>
<dbReference type="InterPro" id="IPR023485">
    <property type="entry name" value="Ptyr_pPase"/>
</dbReference>
<dbReference type="SMART" id="SM00226">
    <property type="entry name" value="LMWPc"/>
    <property type="match status" value="1"/>
</dbReference>
<dbReference type="PANTHER" id="PTHR43428">
    <property type="entry name" value="ARSENATE REDUCTASE"/>
    <property type="match status" value="1"/>
</dbReference>
<gene>
    <name evidence="3" type="ORF">ACFFVD_14255</name>
</gene>
<evidence type="ECO:0000313" key="4">
    <source>
        <dbReference type="Proteomes" id="UP001589700"/>
    </source>
</evidence>
<proteinExistence type="predicted"/>
<evidence type="ECO:0000256" key="1">
    <source>
        <dbReference type="ARBA" id="ARBA00022849"/>
    </source>
</evidence>
<name>A0ABV5JTE3_9ACTN</name>
<organism evidence="3 4">
    <name type="scientific">Dietzia aerolata</name>
    <dbReference type="NCBI Taxonomy" id="595984"/>
    <lineage>
        <taxon>Bacteria</taxon>
        <taxon>Bacillati</taxon>
        <taxon>Actinomycetota</taxon>
        <taxon>Actinomycetes</taxon>
        <taxon>Mycobacteriales</taxon>
        <taxon>Dietziaceae</taxon>
        <taxon>Dietzia</taxon>
    </lineage>
</organism>
<dbReference type="EMBL" id="JBHMDY010000008">
    <property type="protein sequence ID" value="MFB9260964.1"/>
    <property type="molecule type" value="Genomic_DNA"/>
</dbReference>
<keyword evidence="1" id="KW-0059">Arsenical resistance</keyword>
<dbReference type="RefSeq" id="WP_182632156.1">
    <property type="nucleotide sequence ID" value="NZ_JAALDM010000119.1"/>
</dbReference>
<sequence>MSNAPDTTNSSNASIASTATTVPSVLFVCVKNGGKSQMAAALMRLHAGDAVEVHSAGTAPGTKINALSAQSVAELGADMSGETPRAIDPDLMRRADRVVAIGAEAAQEFHDDDNAGTLVTWITDEPSDRGIEGLERMRLVRDDIDRHVRDLLTEITSP</sequence>
<dbReference type="Pfam" id="PF01451">
    <property type="entry name" value="LMWPc"/>
    <property type="match status" value="1"/>
</dbReference>
<dbReference type="Gene3D" id="3.40.50.2300">
    <property type="match status" value="1"/>
</dbReference>
<feature type="domain" description="Phosphotyrosine protein phosphatase I" evidence="2">
    <location>
        <begin position="23"/>
        <end position="154"/>
    </location>
</feature>
<keyword evidence="4" id="KW-1185">Reference proteome</keyword>
<evidence type="ECO:0000313" key="3">
    <source>
        <dbReference type="EMBL" id="MFB9260964.1"/>
    </source>
</evidence>
<dbReference type="SUPFAM" id="SSF52788">
    <property type="entry name" value="Phosphotyrosine protein phosphatases I"/>
    <property type="match status" value="1"/>
</dbReference>
<dbReference type="InterPro" id="IPR036196">
    <property type="entry name" value="Ptyr_pPase_sf"/>
</dbReference>
<comment type="caution">
    <text evidence="3">The sequence shown here is derived from an EMBL/GenBank/DDBJ whole genome shotgun (WGS) entry which is preliminary data.</text>
</comment>